<evidence type="ECO:0000313" key="1">
    <source>
        <dbReference type="EMBL" id="CAK0897280.1"/>
    </source>
</evidence>
<name>A0ABN9XG01_9DINO</name>
<organism evidence="1 2">
    <name type="scientific">Prorocentrum cordatum</name>
    <dbReference type="NCBI Taxonomy" id="2364126"/>
    <lineage>
        <taxon>Eukaryota</taxon>
        <taxon>Sar</taxon>
        <taxon>Alveolata</taxon>
        <taxon>Dinophyceae</taxon>
        <taxon>Prorocentrales</taxon>
        <taxon>Prorocentraceae</taxon>
        <taxon>Prorocentrum</taxon>
    </lineage>
</organism>
<protein>
    <submittedName>
        <fullName evidence="1">Uncharacterized protein</fullName>
    </submittedName>
</protein>
<reference evidence="1" key="1">
    <citation type="submission" date="2023-10" db="EMBL/GenBank/DDBJ databases">
        <authorList>
            <person name="Chen Y."/>
            <person name="Shah S."/>
            <person name="Dougan E. K."/>
            <person name="Thang M."/>
            <person name="Chan C."/>
        </authorList>
    </citation>
    <scope>NUCLEOTIDE SEQUENCE [LARGE SCALE GENOMIC DNA]</scope>
</reference>
<sequence length="298" mass="31503">MQQWGVPDKIIRLIKNLHSKSWLSYGDLDTAIHVRLGGKQGCKYGNVAYSIGLLLLRDALIKAGVELSIHDPGPDFLFFGGGPADGDLAGNGEAGFVPPPSPDTAVPVIDVAFVDDECLLLCAKTPVKVPGSTDHVTVVPQCKHFGGVTEAGGSNVHEAWARVVSAAEAYSPLAVRVYGNEAYTASGRAIGCAKRCSDLANSLPSLTFAMHRQILCVSVSGSSAQRGQTALTASELDSTKCHSVIVLCISGLLHVLAVRASQPTPMSVARMRAAIKLPTEWLALLEGVENFFKDVRGE</sequence>
<comment type="caution">
    <text evidence="1">The sequence shown here is derived from an EMBL/GenBank/DDBJ whole genome shotgun (WGS) entry which is preliminary data.</text>
</comment>
<feature type="non-terminal residue" evidence="1">
    <location>
        <position position="298"/>
    </location>
</feature>
<accession>A0ABN9XG01</accession>
<proteinExistence type="predicted"/>
<evidence type="ECO:0000313" key="2">
    <source>
        <dbReference type="Proteomes" id="UP001189429"/>
    </source>
</evidence>
<gene>
    <name evidence="1" type="ORF">PCOR1329_LOCUS75515</name>
</gene>
<keyword evidence="2" id="KW-1185">Reference proteome</keyword>
<dbReference type="EMBL" id="CAUYUJ010020308">
    <property type="protein sequence ID" value="CAK0897280.1"/>
    <property type="molecule type" value="Genomic_DNA"/>
</dbReference>
<dbReference type="Proteomes" id="UP001189429">
    <property type="component" value="Unassembled WGS sequence"/>
</dbReference>